<protein>
    <recommendedName>
        <fullName evidence="1">ABM domain-containing protein</fullName>
    </recommendedName>
</protein>
<dbReference type="SUPFAM" id="SSF54909">
    <property type="entry name" value="Dimeric alpha+beta barrel"/>
    <property type="match status" value="1"/>
</dbReference>
<reference evidence="3" key="1">
    <citation type="journal article" date="2019" name="Int. J. Syst. Evol. Microbiol.">
        <title>The Global Catalogue of Microorganisms (GCM) 10K type strain sequencing project: providing services to taxonomists for standard genome sequencing and annotation.</title>
        <authorList>
            <consortium name="The Broad Institute Genomics Platform"/>
            <consortium name="The Broad Institute Genome Sequencing Center for Infectious Disease"/>
            <person name="Wu L."/>
            <person name="Ma J."/>
        </authorList>
    </citation>
    <scope>NUCLEOTIDE SEQUENCE [LARGE SCALE GENOMIC DNA]</scope>
    <source>
        <strain evidence="3">JCM 18537</strain>
    </source>
</reference>
<keyword evidence="3" id="KW-1185">Reference proteome</keyword>
<organism evidence="2 3">
    <name type="scientific">Microbacterium gilvum</name>
    <dbReference type="NCBI Taxonomy" id="1336204"/>
    <lineage>
        <taxon>Bacteria</taxon>
        <taxon>Bacillati</taxon>
        <taxon>Actinomycetota</taxon>
        <taxon>Actinomycetes</taxon>
        <taxon>Micrococcales</taxon>
        <taxon>Microbacteriaceae</taxon>
        <taxon>Microbacterium</taxon>
    </lineage>
</organism>
<dbReference type="InterPro" id="IPR007138">
    <property type="entry name" value="ABM_dom"/>
</dbReference>
<sequence>MVEVRGHGPLTQAGILVAVDYRGVMAIMLTGRLLCASADEADIVTRHLARHVELTRAEPGCLSFAVTASDDPLVWDVSERFADRAAFDAHQARVATSVWGRATAGIRRDYVVRDDPDGVTPRSDDAASA</sequence>
<dbReference type="Proteomes" id="UP001501645">
    <property type="component" value="Unassembled WGS sequence"/>
</dbReference>
<evidence type="ECO:0000313" key="2">
    <source>
        <dbReference type="EMBL" id="GAA4767630.1"/>
    </source>
</evidence>
<evidence type="ECO:0000259" key="1">
    <source>
        <dbReference type="Pfam" id="PF03992"/>
    </source>
</evidence>
<accession>A0ABP8ZVT3</accession>
<dbReference type="InterPro" id="IPR011008">
    <property type="entry name" value="Dimeric_a/b-barrel"/>
</dbReference>
<proteinExistence type="predicted"/>
<dbReference type="Pfam" id="PF03992">
    <property type="entry name" value="ABM"/>
    <property type="match status" value="1"/>
</dbReference>
<gene>
    <name evidence="2" type="ORF">GCM10023351_08830</name>
</gene>
<dbReference type="Gene3D" id="3.30.70.100">
    <property type="match status" value="1"/>
</dbReference>
<dbReference type="EMBL" id="BAABKO010000001">
    <property type="protein sequence ID" value="GAA4767630.1"/>
    <property type="molecule type" value="Genomic_DNA"/>
</dbReference>
<comment type="caution">
    <text evidence="2">The sequence shown here is derived from an EMBL/GenBank/DDBJ whole genome shotgun (WGS) entry which is preliminary data.</text>
</comment>
<evidence type="ECO:0000313" key="3">
    <source>
        <dbReference type="Proteomes" id="UP001501645"/>
    </source>
</evidence>
<feature type="domain" description="ABM" evidence="1">
    <location>
        <begin position="38"/>
        <end position="93"/>
    </location>
</feature>
<name>A0ABP8ZVT3_9MICO</name>